<keyword evidence="1" id="KW-1133">Transmembrane helix</keyword>
<reference evidence="2 3" key="1">
    <citation type="submission" date="2018-09" db="EMBL/GenBank/DDBJ databases">
        <title>Genome sequencing of strain 6GH32-13.</title>
        <authorList>
            <person name="Weon H.-Y."/>
            <person name="Heo J."/>
            <person name="Kwon S.-W."/>
        </authorList>
    </citation>
    <scope>NUCLEOTIDE SEQUENCE [LARGE SCALE GENOMIC DNA]</scope>
    <source>
        <strain evidence="2 3">5GH32-13</strain>
    </source>
</reference>
<dbReference type="RefSeq" id="WP_119050380.1">
    <property type="nucleotide sequence ID" value="NZ_CP032157.1"/>
</dbReference>
<evidence type="ECO:0000313" key="2">
    <source>
        <dbReference type="EMBL" id="AXY74493.1"/>
    </source>
</evidence>
<protein>
    <recommendedName>
        <fullName evidence="4">HIG1 domain-containing protein</fullName>
    </recommendedName>
</protein>
<name>A0A3B7MMG4_9BACT</name>
<evidence type="ECO:0000313" key="3">
    <source>
        <dbReference type="Proteomes" id="UP000263900"/>
    </source>
</evidence>
<dbReference type="KEGG" id="pseg:D3H65_11110"/>
<keyword evidence="3" id="KW-1185">Reference proteome</keyword>
<dbReference type="Proteomes" id="UP000263900">
    <property type="component" value="Chromosome"/>
</dbReference>
<dbReference type="EMBL" id="CP032157">
    <property type="protein sequence ID" value="AXY74493.1"/>
    <property type="molecule type" value="Genomic_DNA"/>
</dbReference>
<feature type="transmembrane region" description="Helical" evidence="1">
    <location>
        <begin position="41"/>
        <end position="59"/>
    </location>
</feature>
<proteinExistence type="predicted"/>
<evidence type="ECO:0008006" key="4">
    <source>
        <dbReference type="Google" id="ProtNLM"/>
    </source>
</evidence>
<evidence type="ECO:0000256" key="1">
    <source>
        <dbReference type="SAM" id="Phobius"/>
    </source>
</evidence>
<feature type="transmembrane region" description="Helical" evidence="1">
    <location>
        <begin position="6"/>
        <end position="25"/>
    </location>
</feature>
<dbReference type="AlphaFoldDB" id="A0A3B7MMG4"/>
<gene>
    <name evidence="2" type="ORF">D3H65_11110</name>
</gene>
<accession>A0A3B7MMG4</accession>
<keyword evidence="1" id="KW-0812">Transmembrane</keyword>
<sequence length="61" mass="6798">MAAYFEYLIPLFIGILCITSSKTLIRDSDANYMKKVSTIRRAGWVLVGVGAILALAKYFSH</sequence>
<organism evidence="2 3">
    <name type="scientific">Paraflavitalea soli</name>
    <dbReference type="NCBI Taxonomy" id="2315862"/>
    <lineage>
        <taxon>Bacteria</taxon>
        <taxon>Pseudomonadati</taxon>
        <taxon>Bacteroidota</taxon>
        <taxon>Chitinophagia</taxon>
        <taxon>Chitinophagales</taxon>
        <taxon>Chitinophagaceae</taxon>
        <taxon>Paraflavitalea</taxon>
    </lineage>
</organism>
<keyword evidence="1" id="KW-0472">Membrane</keyword>